<proteinExistence type="inferred from homology"/>
<dbReference type="GO" id="GO:0006310">
    <property type="term" value="P:DNA recombination"/>
    <property type="evidence" value="ECO:0007669"/>
    <property type="project" value="UniProtKB-KW"/>
</dbReference>
<dbReference type="PANTHER" id="PTHR30349">
    <property type="entry name" value="PHAGE INTEGRASE-RELATED"/>
    <property type="match status" value="1"/>
</dbReference>
<dbReference type="PANTHER" id="PTHR30349:SF64">
    <property type="entry name" value="PROPHAGE INTEGRASE INTD-RELATED"/>
    <property type="match status" value="1"/>
</dbReference>
<accession>A0A0F9PV39</accession>
<feature type="domain" description="Tyr recombinase" evidence="4">
    <location>
        <begin position="163"/>
        <end position="340"/>
    </location>
</feature>
<keyword evidence="2" id="KW-0238">DNA-binding</keyword>
<evidence type="ECO:0000256" key="2">
    <source>
        <dbReference type="ARBA" id="ARBA00023125"/>
    </source>
</evidence>
<dbReference type="InterPro" id="IPR013762">
    <property type="entry name" value="Integrase-like_cat_sf"/>
</dbReference>
<dbReference type="InterPro" id="IPR011010">
    <property type="entry name" value="DNA_brk_join_enz"/>
</dbReference>
<dbReference type="InterPro" id="IPR010998">
    <property type="entry name" value="Integrase_recombinase_N"/>
</dbReference>
<sequence>MIYKRGKVYWYKFMWQGLLIRESTKQGNDKVARQLEAAHRTSLAKGLVGIREKKPVPTLAQFAQERFLPWARATFEEASPKSWAWYRVGVRALVSFKPLADRPLNEITGEQVASFAAYRVSEGLQVSTVNSSLRVLRRMLRLAVEWGAVEQCPRVKLLPGERRCERVVTPEEEARYLSAALEPLASFATLLADTGLGPDECFRLRWEAITWTNGRHGTLLVTHGKTRARRRVLPLTPRVRAVLEIRWEAQERPLEGWVWPSGTRSGHIESCTLKKQHRKALGVSKVRPFVLYTLRHTFLTRLGESGCDAWTLARIAGHSSVAISSRYVHPSEDAVLEAMNRLGERRRDLLPA</sequence>
<dbReference type="Gene3D" id="1.10.150.130">
    <property type="match status" value="1"/>
</dbReference>
<dbReference type="SUPFAM" id="SSF56349">
    <property type="entry name" value="DNA breaking-rejoining enzymes"/>
    <property type="match status" value="1"/>
</dbReference>
<dbReference type="EMBL" id="LAZR01005797">
    <property type="protein sequence ID" value="KKM97052.1"/>
    <property type="molecule type" value="Genomic_DNA"/>
</dbReference>
<organism evidence="5">
    <name type="scientific">marine sediment metagenome</name>
    <dbReference type="NCBI Taxonomy" id="412755"/>
    <lineage>
        <taxon>unclassified sequences</taxon>
        <taxon>metagenomes</taxon>
        <taxon>ecological metagenomes</taxon>
    </lineage>
</organism>
<dbReference type="PROSITE" id="PS51898">
    <property type="entry name" value="TYR_RECOMBINASE"/>
    <property type="match status" value="1"/>
</dbReference>
<evidence type="ECO:0000313" key="5">
    <source>
        <dbReference type="EMBL" id="KKM97052.1"/>
    </source>
</evidence>
<dbReference type="GO" id="GO:0003677">
    <property type="term" value="F:DNA binding"/>
    <property type="evidence" value="ECO:0007669"/>
    <property type="project" value="UniProtKB-KW"/>
</dbReference>
<name>A0A0F9PV39_9ZZZZ</name>
<dbReference type="InterPro" id="IPR050090">
    <property type="entry name" value="Tyrosine_recombinase_XerCD"/>
</dbReference>
<dbReference type="Gene3D" id="1.10.443.10">
    <property type="entry name" value="Intergrase catalytic core"/>
    <property type="match status" value="1"/>
</dbReference>
<dbReference type="Pfam" id="PF00589">
    <property type="entry name" value="Phage_integrase"/>
    <property type="match status" value="1"/>
</dbReference>
<evidence type="ECO:0000259" key="4">
    <source>
        <dbReference type="PROSITE" id="PS51898"/>
    </source>
</evidence>
<comment type="caution">
    <text evidence="5">The sequence shown here is derived from an EMBL/GenBank/DDBJ whole genome shotgun (WGS) entry which is preliminary data.</text>
</comment>
<protein>
    <recommendedName>
        <fullName evidence="4">Tyr recombinase domain-containing protein</fullName>
    </recommendedName>
</protein>
<evidence type="ECO:0000256" key="1">
    <source>
        <dbReference type="ARBA" id="ARBA00008857"/>
    </source>
</evidence>
<dbReference type="GO" id="GO:0015074">
    <property type="term" value="P:DNA integration"/>
    <property type="evidence" value="ECO:0007669"/>
    <property type="project" value="InterPro"/>
</dbReference>
<gene>
    <name evidence="5" type="ORF">LCGC14_1172030</name>
</gene>
<reference evidence="5" key="1">
    <citation type="journal article" date="2015" name="Nature">
        <title>Complex archaea that bridge the gap between prokaryotes and eukaryotes.</title>
        <authorList>
            <person name="Spang A."/>
            <person name="Saw J.H."/>
            <person name="Jorgensen S.L."/>
            <person name="Zaremba-Niedzwiedzka K."/>
            <person name="Martijn J."/>
            <person name="Lind A.E."/>
            <person name="van Eijk R."/>
            <person name="Schleper C."/>
            <person name="Guy L."/>
            <person name="Ettema T.J."/>
        </authorList>
    </citation>
    <scope>NUCLEOTIDE SEQUENCE</scope>
</reference>
<keyword evidence="3" id="KW-0233">DNA recombination</keyword>
<comment type="similarity">
    <text evidence="1">Belongs to the 'phage' integrase family.</text>
</comment>
<dbReference type="InterPro" id="IPR002104">
    <property type="entry name" value="Integrase_catalytic"/>
</dbReference>
<evidence type="ECO:0000256" key="3">
    <source>
        <dbReference type="ARBA" id="ARBA00023172"/>
    </source>
</evidence>
<dbReference type="AlphaFoldDB" id="A0A0F9PV39"/>
<dbReference type="CDD" id="cd00796">
    <property type="entry name" value="INT_Rci_Hp1_C"/>
    <property type="match status" value="1"/>
</dbReference>